<organism evidence="2 3">
    <name type="scientific">Anaeroglobus geminatus F0357</name>
    <dbReference type="NCBI Taxonomy" id="861450"/>
    <lineage>
        <taxon>Bacteria</taxon>
        <taxon>Bacillati</taxon>
        <taxon>Bacillota</taxon>
        <taxon>Negativicutes</taxon>
        <taxon>Veillonellales</taxon>
        <taxon>Veillonellaceae</taxon>
        <taxon>Anaeroglobus</taxon>
    </lineage>
</organism>
<dbReference type="Proteomes" id="UP000005481">
    <property type="component" value="Unassembled WGS sequence"/>
</dbReference>
<dbReference type="STRING" id="861450.HMPREF0080_00102"/>
<feature type="transmembrane region" description="Helical" evidence="1">
    <location>
        <begin position="146"/>
        <end position="169"/>
    </location>
</feature>
<keyword evidence="3" id="KW-1185">Reference proteome</keyword>
<sequence>MRTVQRITATILLILFILHGILGATSMTGISNIGLYPMLIAFLLFLGLHILCGLYYVIRSLKGPGKHYFKLNRKLWLRRISGLLLLVLALCHAYLFRFLTGLDFQIQLALYTAVNILLLLVTYIHIRYNVDAYIIAHGAQHYHRRVVDLLVFLSVFFAYFTFANLYFYFS</sequence>
<evidence type="ECO:0000313" key="3">
    <source>
        <dbReference type="Proteomes" id="UP000005481"/>
    </source>
</evidence>
<comment type="caution">
    <text evidence="2">The sequence shown here is derived from an EMBL/GenBank/DDBJ whole genome shotgun (WGS) entry which is preliminary data.</text>
</comment>
<feature type="transmembrane region" description="Helical" evidence="1">
    <location>
        <begin position="33"/>
        <end position="58"/>
    </location>
</feature>
<dbReference type="eggNOG" id="ENOG50309NM">
    <property type="taxonomic scope" value="Bacteria"/>
</dbReference>
<dbReference type="EMBL" id="AGCJ01000003">
    <property type="protein sequence ID" value="EHM43846.1"/>
    <property type="molecule type" value="Genomic_DNA"/>
</dbReference>
<dbReference type="OrthoDB" id="1634540at2"/>
<evidence type="ECO:0000313" key="2">
    <source>
        <dbReference type="EMBL" id="EHM43846.1"/>
    </source>
</evidence>
<keyword evidence="1" id="KW-0812">Transmembrane</keyword>
<dbReference type="AlphaFoldDB" id="G9YEP3"/>
<feature type="transmembrane region" description="Helical" evidence="1">
    <location>
        <begin position="108"/>
        <end position="126"/>
    </location>
</feature>
<dbReference type="HOGENOM" id="CLU_1568881_0_0_9"/>
<evidence type="ECO:0000256" key="1">
    <source>
        <dbReference type="SAM" id="Phobius"/>
    </source>
</evidence>
<proteinExistence type="predicted"/>
<keyword evidence="1" id="KW-0472">Membrane</keyword>
<accession>G9YEP3</accession>
<dbReference type="RefSeq" id="WP_006789085.1">
    <property type="nucleotide sequence ID" value="NZ_JH417562.1"/>
</dbReference>
<reference evidence="2 3" key="1">
    <citation type="submission" date="2011-08" db="EMBL/GenBank/DDBJ databases">
        <authorList>
            <person name="Weinstock G."/>
            <person name="Sodergren E."/>
            <person name="Clifton S."/>
            <person name="Fulton L."/>
            <person name="Fulton B."/>
            <person name="Courtney L."/>
            <person name="Fronick C."/>
            <person name="Harrison M."/>
            <person name="Strong C."/>
            <person name="Farmer C."/>
            <person name="Delahaunty K."/>
            <person name="Markovic C."/>
            <person name="Hall O."/>
            <person name="Minx P."/>
            <person name="Tomlinson C."/>
            <person name="Mitreva M."/>
            <person name="Hou S."/>
            <person name="Chen J."/>
            <person name="Wollam A."/>
            <person name="Pepin K.H."/>
            <person name="Johnson M."/>
            <person name="Bhonagiri V."/>
            <person name="Zhang X."/>
            <person name="Suruliraj S."/>
            <person name="Warren W."/>
            <person name="Chinwalla A."/>
            <person name="Mardis E.R."/>
            <person name="Wilson R.K."/>
        </authorList>
    </citation>
    <scope>NUCLEOTIDE SEQUENCE [LARGE SCALE GENOMIC DNA]</scope>
    <source>
        <strain evidence="2 3">F0357</strain>
    </source>
</reference>
<feature type="transmembrane region" description="Helical" evidence="1">
    <location>
        <begin position="79"/>
        <end position="96"/>
    </location>
</feature>
<name>G9YEP3_9FIRM</name>
<gene>
    <name evidence="2" type="ORF">HMPREF0080_00102</name>
</gene>
<protein>
    <submittedName>
        <fullName evidence="2">Uncharacterized protein</fullName>
    </submittedName>
</protein>
<keyword evidence="1" id="KW-1133">Transmembrane helix</keyword>